<keyword evidence="2" id="KW-1133">Transmembrane helix</keyword>
<gene>
    <name evidence="4" type="ORF">ACFQFQ_01420</name>
</gene>
<evidence type="ECO:0000256" key="1">
    <source>
        <dbReference type="SAM" id="MobiDB-lite"/>
    </source>
</evidence>
<keyword evidence="2" id="KW-0472">Membrane</keyword>
<sequence length="299" mass="31474">MTPAATLQRFRKNEHGGVLLLWAVCVVMILGFFGLIFDVGRLAATQSELQSYADSVSLAAAAELDGKSDSIARATSAASSLISDSQTFGEGAHALDFANDVTLVFYKPGSDGKFQRSAALETTNSYAARFVEARIRDRDIRAAVSAAFSSLTGEETPDSGASASGVAGFSLEACNVAPVAMCLPAVDFDAASNIGKTLEVKLDVNVSRLIPGQLRAVHTLTDSSTGCKSVRASWARALPLACWPRVSLKQPVLVAVGCISPPMFPPMIWPMQSTHGSTSSAVSRRVSRTTPTSAPRPMC</sequence>
<feature type="compositionally biased region" description="Low complexity" evidence="1">
    <location>
        <begin position="277"/>
        <end position="299"/>
    </location>
</feature>
<proteinExistence type="predicted"/>
<feature type="transmembrane region" description="Helical" evidence="2">
    <location>
        <begin position="18"/>
        <end position="37"/>
    </location>
</feature>
<evidence type="ECO:0000259" key="3">
    <source>
        <dbReference type="Pfam" id="PF13400"/>
    </source>
</evidence>
<organism evidence="4 5">
    <name type="scientific">Sulfitobacter porphyrae</name>
    <dbReference type="NCBI Taxonomy" id="1246864"/>
    <lineage>
        <taxon>Bacteria</taxon>
        <taxon>Pseudomonadati</taxon>
        <taxon>Pseudomonadota</taxon>
        <taxon>Alphaproteobacteria</taxon>
        <taxon>Rhodobacterales</taxon>
        <taxon>Roseobacteraceae</taxon>
        <taxon>Sulfitobacter</taxon>
    </lineage>
</organism>
<evidence type="ECO:0000313" key="4">
    <source>
        <dbReference type="EMBL" id="MFC6758462.1"/>
    </source>
</evidence>
<comment type="caution">
    <text evidence="4">The sequence shown here is derived from an EMBL/GenBank/DDBJ whole genome shotgun (WGS) entry which is preliminary data.</text>
</comment>
<dbReference type="EMBL" id="JBHSWG010000001">
    <property type="protein sequence ID" value="MFC6758462.1"/>
    <property type="molecule type" value="Genomic_DNA"/>
</dbReference>
<accession>A0ABW2AYR6</accession>
<keyword evidence="2" id="KW-0812">Transmembrane</keyword>
<feature type="domain" description="Putative Flp pilus-assembly TadG-like N-terminal" evidence="3">
    <location>
        <begin position="16"/>
        <end position="62"/>
    </location>
</feature>
<name>A0ABW2AYR6_9RHOB</name>
<protein>
    <submittedName>
        <fullName evidence="4">Pilus assembly protein TadG-related protein</fullName>
    </submittedName>
</protein>
<dbReference type="Pfam" id="PF13400">
    <property type="entry name" value="Tad"/>
    <property type="match status" value="1"/>
</dbReference>
<keyword evidence="5" id="KW-1185">Reference proteome</keyword>
<dbReference type="Proteomes" id="UP001596353">
    <property type="component" value="Unassembled WGS sequence"/>
</dbReference>
<dbReference type="InterPro" id="IPR028087">
    <property type="entry name" value="Tad_N"/>
</dbReference>
<reference evidence="5" key="1">
    <citation type="journal article" date="2019" name="Int. J. Syst. Evol. Microbiol.">
        <title>The Global Catalogue of Microorganisms (GCM) 10K type strain sequencing project: providing services to taxonomists for standard genome sequencing and annotation.</title>
        <authorList>
            <consortium name="The Broad Institute Genomics Platform"/>
            <consortium name="The Broad Institute Genome Sequencing Center for Infectious Disease"/>
            <person name="Wu L."/>
            <person name="Ma J."/>
        </authorList>
    </citation>
    <scope>NUCLEOTIDE SEQUENCE [LARGE SCALE GENOMIC DNA]</scope>
    <source>
        <strain evidence="5">CCUG 66188</strain>
    </source>
</reference>
<evidence type="ECO:0000313" key="5">
    <source>
        <dbReference type="Proteomes" id="UP001596353"/>
    </source>
</evidence>
<evidence type="ECO:0000256" key="2">
    <source>
        <dbReference type="SAM" id="Phobius"/>
    </source>
</evidence>
<feature type="region of interest" description="Disordered" evidence="1">
    <location>
        <begin position="275"/>
        <end position="299"/>
    </location>
</feature>